<keyword evidence="2" id="KW-1185">Reference proteome</keyword>
<accession>A0ABN8SG33</accession>
<organism evidence="1 2">
    <name type="scientific">Porites lobata</name>
    <dbReference type="NCBI Taxonomy" id="104759"/>
    <lineage>
        <taxon>Eukaryota</taxon>
        <taxon>Metazoa</taxon>
        <taxon>Cnidaria</taxon>
        <taxon>Anthozoa</taxon>
        <taxon>Hexacorallia</taxon>
        <taxon>Scleractinia</taxon>
        <taxon>Fungiina</taxon>
        <taxon>Poritidae</taxon>
        <taxon>Porites</taxon>
    </lineage>
</organism>
<protein>
    <submittedName>
        <fullName evidence="1">Uncharacterized protein</fullName>
    </submittedName>
</protein>
<dbReference type="Proteomes" id="UP001159405">
    <property type="component" value="Unassembled WGS sequence"/>
</dbReference>
<name>A0ABN8SG33_9CNID</name>
<proteinExistence type="predicted"/>
<gene>
    <name evidence="1" type="ORF">PLOB_00044697</name>
</gene>
<sequence>MSSLVELKPSLSEIQAFGTDGETALQQGLSKPCTNPRLLRCFGHFKRNCGDKLTTLGVPKQFQSAFIGDIFGYNIGSTHHEGLVDSDSEEVFDAKLLSLEKTWNNLEVNANPLKVPSFHQWFCKNKAKEMKEHMLPALRTEVGLGSPPEPYYQNKSESMNEVIKDQVQYQESELPEFIKKVSCIGERHKDLLRKAAARTGEWELRPGFR</sequence>
<feature type="non-terminal residue" evidence="1">
    <location>
        <position position="209"/>
    </location>
</feature>
<evidence type="ECO:0000313" key="1">
    <source>
        <dbReference type="EMBL" id="CAH3189831.1"/>
    </source>
</evidence>
<reference evidence="1 2" key="1">
    <citation type="submission" date="2022-05" db="EMBL/GenBank/DDBJ databases">
        <authorList>
            <consortium name="Genoscope - CEA"/>
            <person name="William W."/>
        </authorList>
    </citation>
    <scope>NUCLEOTIDE SEQUENCE [LARGE SCALE GENOMIC DNA]</scope>
</reference>
<dbReference type="EMBL" id="CALNXK010000769">
    <property type="protein sequence ID" value="CAH3189831.1"/>
    <property type="molecule type" value="Genomic_DNA"/>
</dbReference>
<comment type="caution">
    <text evidence="1">The sequence shown here is derived from an EMBL/GenBank/DDBJ whole genome shotgun (WGS) entry which is preliminary data.</text>
</comment>
<evidence type="ECO:0000313" key="2">
    <source>
        <dbReference type="Proteomes" id="UP001159405"/>
    </source>
</evidence>